<reference evidence="2 3" key="1">
    <citation type="journal article" date="2013" name="BMC Genomics">
        <title>Comparative genomics of parasitic silkworm microsporidia reveal an association between genome expansion and host adaptation.</title>
        <authorList>
            <person name="Pan G."/>
            <person name="Xu J."/>
            <person name="Li T."/>
            <person name="Xia Q."/>
            <person name="Liu S.L."/>
            <person name="Zhang G."/>
            <person name="Li S."/>
            <person name="Li C."/>
            <person name="Liu H."/>
            <person name="Yang L."/>
            <person name="Liu T."/>
            <person name="Zhang X."/>
            <person name="Wu Z."/>
            <person name="Fan W."/>
            <person name="Dang X."/>
            <person name="Xiang H."/>
            <person name="Tao M."/>
            <person name="Li Y."/>
            <person name="Hu J."/>
            <person name="Li Z."/>
            <person name="Lin L."/>
            <person name="Luo J."/>
            <person name="Geng L."/>
            <person name="Wang L."/>
            <person name="Long M."/>
            <person name="Wan Y."/>
            <person name="He N."/>
            <person name="Zhang Z."/>
            <person name="Lu C."/>
            <person name="Keeling P.J."/>
            <person name="Wang J."/>
            <person name="Xiang Z."/>
            <person name="Zhou Z."/>
        </authorList>
    </citation>
    <scope>NUCLEOTIDE SEQUENCE [LARGE SCALE GENOMIC DNA]</scope>
    <source>
        <strain evidence="3">CQ1 / CVCC 102059</strain>
    </source>
</reference>
<evidence type="ECO:0000313" key="2">
    <source>
        <dbReference type="EMBL" id="EOB12855.1"/>
    </source>
</evidence>
<dbReference type="AlphaFoldDB" id="R0MFE5"/>
<dbReference type="VEuPathDB" id="MicrosporidiaDB:NBO_355g0003"/>
<accession>R0MFE5</accession>
<proteinExistence type="predicted"/>
<dbReference type="EMBL" id="KB909263">
    <property type="protein sequence ID" value="EOB12855.1"/>
    <property type="molecule type" value="Genomic_DNA"/>
</dbReference>
<dbReference type="Proteomes" id="UP000016927">
    <property type="component" value="Unassembled WGS sequence"/>
</dbReference>
<protein>
    <submittedName>
        <fullName evidence="2">Uncharacterized protein</fullName>
    </submittedName>
</protein>
<feature type="chain" id="PRO_5004344062" evidence="1">
    <location>
        <begin position="22"/>
        <end position="142"/>
    </location>
</feature>
<dbReference type="HOGENOM" id="CLU_1816342_0_0_1"/>
<gene>
    <name evidence="2" type="ORF">NBO_355g0003</name>
</gene>
<keyword evidence="1" id="KW-0732">Signal</keyword>
<feature type="signal peptide" evidence="1">
    <location>
        <begin position="1"/>
        <end position="21"/>
    </location>
</feature>
<name>R0MFE5_NOSB1</name>
<evidence type="ECO:0000256" key="1">
    <source>
        <dbReference type="SAM" id="SignalP"/>
    </source>
</evidence>
<keyword evidence="3" id="KW-1185">Reference proteome</keyword>
<organism evidence="2 3">
    <name type="scientific">Nosema bombycis (strain CQ1 / CVCC 102059)</name>
    <name type="common">Microsporidian parasite</name>
    <name type="synonym">Pebrine of silkworm</name>
    <dbReference type="NCBI Taxonomy" id="578461"/>
    <lineage>
        <taxon>Eukaryota</taxon>
        <taxon>Fungi</taxon>
        <taxon>Fungi incertae sedis</taxon>
        <taxon>Microsporidia</taxon>
        <taxon>Nosematidae</taxon>
        <taxon>Nosema</taxon>
    </lineage>
</organism>
<sequence>MILNKSNLIISFCLLASFICAINIHKIPRFSKEGEKYFVHLFFDNDRLKFEKCLIYRDCDCCFGGGPMTFDVPFTIQTHLLGNEFKFDVSSLDKKNTHVYKVLLFKNSLEVLYSDEFIYNENVDSFLRVGENYKLMHEDTTN</sequence>
<evidence type="ECO:0000313" key="3">
    <source>
        <dbReference type="Proteomes" id="UP000016927"/>
    </source>
</evidence>